<dbReference type="Proteomes" id="UP000249056">
    <property type="component" value="Unassembled WGS sequence"/>
</dbReference>
<reference evidence="1 2" key="1">
    <citation type="submission" date="2018-06" db="EMBL/GenBank/DDBJ databases">
        <title>Genome Sequence of the Brown Rot Fungal Pathogen Monilinia fructigena.</title>
        <authorList>
            <person name="Landi L."/>
            <person name="De Miccolis Angelini R.M."/>
            <person name="Pollastro S."/>
            <person name="Abate D."/>
            <person name="Faretra F."/>
            <person name="Romanazzi G."/>
        </authorList>
    </citation>
    <scope>NUCLEOTIDE SEQUENCE [LARGE SCALE GENOMIC DNA]</scope>
    <source>
        <strain evidence="1 2">Mfrg269</strain>
    </source>
</reference>
<dbReference type="OrthoDB" id="2399539at2759"/>
<protein>
    <submittedName>
        <fullName evidence="1">Uncharacterized protein</fullName>
    </submittedName>
</protein>
<sequence length="88" mass="9315">MSACAYVYDKRGEGVEGRAEQGAKSSNEWRMVRDRIRLGLGATKVLAGALEGAKGIEKELKAIARGVFANFSVGMENDRGNTPVVAGA</sequence>
<dbReference type="EMBL" id="QKRW01000002">
    <property type="protein sequence ID" value="RAL68244.1"/>
    <property type="molecule type" value="Genomic_DNA"/>
</dbReference>
<accession>A0A395J7Z3</accession>
<proteinExistence type="predicted"/>
<name>A0A395J7Z3_9HELO</name>
<organism evidence="1 2">
    <name type="scientific">Monilinia fructigena</name>
    <dbReference type="NCBI Taxonomy" id="38457"/>
    <lineage>
        <taxon>Eukaryota</taxon>
        <taxon>Fungi</taxon>
        <taxon>Dikarya</taxon>
        <taxon>Ascomycota</taxon>
        <taxon>Pezizomycotina</taxon>
        <taxon>Leotiomycetes</taxon>
        <taxon>Helotiales</taxon>
        <taxon>Sclerotiniaceae</taxon>
        <taxon>Monilinia</taxon>
    </lineage>
</organism>
<keyword evidence="2" id="KW-1185">Reference proteome</keyword>
<gene>
    <name evidence="1" type="ORF">DID88_008946</name>
</gene>
<comment type="caution">
    <text evidence="1">The sequence shown here is derived from an EMBL/GenBank/DDBJ whole genome shotgun (WGS) entry which is preliminary data.</text>
</comment>
<dbReference type="AlphaFoldDB" id="A0A395J7Z3"/>
<evidence type="ECO:0000313" key="1">
    <source>
        <dbReference type="EMBL" id="RAL68244.1"/>
    </source>
</evidence>
<evidence type="ECO:0000313" key="2">
    <source>
        <dbReference type="Proteomes" id="UP000249056"/>
    </source>
</evidence>